<proteinExistence type="predicted"/>
<accession>A0AAE8YIN1</accession>
<reference evidence="1 2" key="1">
    <citation type="submission" date="2021-07" db="EMBL/GenBank/DDBJ databases">
        <authorList>
            <person name="Bleriot I."/>
            <person name="Blasco L."/>
            <person name="Pacios O."/>
            <person name="Fernandez-Garcia L."/>
            <person name="Ambroa A."/>
            <person name="Ortiz-Cartagena C."/>
            <person name="Fernandez-Cuenca F."/>
            <person name="Oteo J."/>
            <person name="Pascual A."/>
            <person name="Martinez-Martinez L."/>
            <person name="Domingo-Calap P."/>
            <person name="Wood T.K."/>
            <person name="Thomas M."/>
        </authorList>
    </citation>
    <scope>NUCLEOTIDE SEQUENCE [LARGE SCALE GENOMIC DNA]</scope>
</reference>
<dbReference type="Proteomes" id="UP000828372">
    <property type="component" value="Segment"/>
</dbReference>
<dbReference type="EMBL" id="MZ571832">
    <property type="protein sequence ID" value="UEP19654.1"/>
    <property type="molecule type" value="Genomic_DNA"/>
</dbReference>
<sequence length="34" mass="3846">MPLGLHLLLSSNSVDWRLSCALYSLVAIRVFLTR</sequence>
<evidence type="ECO:0000313" key="2">
    <source>
        <dbReference type="Proteomes" id="UP000828372"/>
    </source>
</evidence>
<protein>
    <submittedName>
        <fullName evidence="1">Uncharacterized protein</fullName>
    </submittedName>
</protein>
<organism evidence="1 2">
    <name type="scientific">Klebsiella phage vB_KpnP-VAC71</name>
    <dbReference type="NCBI Taxonomy" id="2866700"/>
    <lineage>
        <taxon>Viruses</taxon>
        <taxon>Duplodnaviria</taxon>
        <taxon>Heunggongvirae</taxon>
        <taxon>Uroviricota</taxon>
        <taxon>Caudoviricetes</taxon>
        <taxon>Autographivirales</taxon>
        <taxon>Autotranscriptaviridae</taxon>
        <taxon>Studiervirinae</taxon>
        <taxon>Przondovirus</taxon>
        <taxon>Przondovirus VAC71</taxon>
    </lineage>
</organism>
<name>A0AAE8YIN1_9CAUD</name>
<keyword evidence="2" id="KW-1185">Reference proteome</keyword>
<evidence type="ECO:0000313" key="1">
    <source>
        <dbReference type="EMBL" id="UEP19654.1"/>
    </source>
</evidence>